<dbReference type="GeneID" id="24724954"/>
<name>A0A0A0YT77_9CAUD</name>
<evidence type="ECO:0000313" key="1">
    <source>
        <dbReference type="EMBL" id="AIX13210.1"/>
    </source>
</evidence>
<evidence type="ECO:0000313" key="2">
    <source>
        <dbReference type="Proteomes" id="UP000030328"/>
    </source>
</evidence>
<dbReference type="OrthoDB" id="6669at10239"/>
<proteinExistence type="predicted"/>
<gene>
    <name evidence="1" type="ORF">YH6_057</name>
</gene>
<dbReference type="KEGG" id="vg:24724954"/>
<reference evidence="1 2" key="1">
    <citation type="submission" date="2014-10" db="EMBL/GenBank/DDBJ databases">
        <authorList>
            <person name="Yang M."/>
            <person name="Han W."/>
        </authorList>
    </citation>
    <scope>NUCLEOTIDE SEQUENCE [LARGE SCALE GENOMIC DNA]</scope>
</reference>
<dbReference type="RefSeq" id="YP_009152557.1">
    <property type="nucleotide sequence ID" value="NC_027388.1"/>
</dbReference>
<dbReference type="EMBL" id="KM974184">
    <property type="protein sequence ID" value="AIX13210.1"/>
    <property type="molecule type" value="Genomic_DNA"/>
</dbReference>
<keyword evidence="2" id="KW-1185">Reference proteome</keyword>
<dbReference type="Proteomes" id="UP000030328">
    <property type="component" value="Segment"/>
</dbReference>
<protein>
    <submittedName>
        <fullName evidence="1">Uncharacterized protein</fullName>
    </submittedName>
</protein>
<accession>A0A0A0YT77</accession>
<sequence>MTYGIKLTNENSDICIDEMNPVYVVVFEGTYKYDSPRQDFIYVQFPTPIRSQSLPIFFAKQDGPHGFMDFTWFGSNGNWTGCRFVLTNFAGMAPSVYSGKYKIVAVHMPKTAGWGMQVFDADGNGVFDTGYTPAVFLGGIQRFLPYGYNPNFPGGRTLGSWYADATKIKQGAYFRVDFGNTTFRHNGFTIGMLNGPTGWMYIAAFISGNKPRYTIDHPLLAIE</sequence>
<organism evidence="1 2">
    <name type="scientific">Pseudomonas phage YH6</name>
    <dbReference type="NCBI Taxonomy" id="1566995"/>
    <lineage>
        <taxon>Viruses</taxon>
        <taxon>Duplodnaviria</taxon>
        <taxon>Heunggongvirae</taxon>
        <taxon>Uroviricota</taxon>
        <taxon>Caudoviricetes</taxon>
        <taxon>Schitoviridae</taxon>
        <taxon>Migulavirinae</taxon>
        <taxon>Litunavirus</taxon>
        <taxon>Litunavirus Yh6</taxon>
    </lineage>
</organism>